<dbReference type="PANTHER" id="PTHR13609">
    <property type="entry name" value="UBIQUITIN DOMAIN CONTAINING 1 PROTEIN-RELATED"/>
    <property type="match status" value="1"/>
</dbReference>
<reference evidence="3 4" key="1">
    <citation type="submission" date="2016-05" db="EMBL/GenBank/DDBJ databases">
        <title>A degradative enzymes factory behind the ericoid mycorrhizal symbiosis.</title>
        <authorList>
            <consortium name="DOE Joint Genome Institute"/>
            <person name="Martino E."/>
            <person name="Morin E."/>
            <person name="Grelet G."/>
            <person name="Kuo A."/>
            <person name="Kohler A."/>
            <person name="Daghino S."/>
            <person name="Barry K."/>
            <person name="Choi C."/>
            <person name="Cichocki N."/>
            <person name="Clum A."/>
            <person name="Copeland A."/>
            <person name="Hainaut M."/>
            <person name="Haridas S."/>
            <person name="Labutti K."/>
            <person name="Lindquist E."/>
            <person name="Lipzen A."/>
            <person name="Khouja H.-R."/>
            <person name="Murat C."/>
            <person name="Ohm R."/>
            <person name="Olson A."/>
            <person name="Spatafora J."/>
            <person name="Veneault-Fourrey C."/>
            <person name="Henrissat B."/>
            <person name="Grigoriev I."/>
            <person name="Martin F."/>
            <person name="Perotto S."/>
        </authorList>
    </citation>
    <scope>NUCLEOTIDE SEQUENCE [LARGE SCALE GENOMIC DNA]</scope>
    <source>
        <strain evidence="3 4">UAMH 7357</strain>
    </source>
</reference>
<evidence type="ECO:0000256" key="1">
    <source>
        <dbReference type="SAM" id="MobiDB-lite"/>
    </source>
</evidence>
<dbReference type="Pfam" id="PF16455">
    <property type="entry name" value="UBD"/>
    <property type="match status" value="1"/>
</dbReference>
<feature type="domain" description="DC-UbP/UBTD2 N-terminal" evidence="2">
    <location>
        <begin position="63"/>
        <end position="171"/>
    </location>
</feature>
<dbReference type="InterPro" id="IPR038169">
    <property type="entry name" value="DC-UbP/UBTD2_N_sf"/>
</dbReference>
<proteinExistence type="predicted"/>
<dbReference type="Gene3D" id="1.20.225.20">
    <property type="entry name" value="Ub domain-containing protein, DC-UbP/UBTD2, N-terminal domain"/>
    <property type="match status" value="1"/>
</dbReference>
<dbReference type="InterPro" id="IPR032752">
    <property type="entry name" value="DC-UbP/UBTD2_N"/>
</dbReference>
<dbReference type="InterPro" id="IPR029071">
    <property type="entry name" value="Ubiquitin-like_domsf"/>
</dbReference>
<feature type="region of interest" description="Disordered" evidence="1">
    <location>
        <begin position="1"/>
        <end position="58"/>
    </location>
</feature>
<feature type="compositionally biased region" description="Polar residues" evidence="1">
    <location>
        <begin position="1"/>
        <end position="10"/>
    </location>
</feature>
<feature type="region of interest" description="Disordered" evidence="1">
    <location>
        <begin position="167"/>
        <end position="197"/>
    </location>
</feature>
<dbReference type="SUPFAM" id="SSF54236">
    <property type="entry name" value="Ubiquitin-like"/>
    <property type="match status" value="1"/>
</dbReference>
<keyword evidence="4" id="KW-1185">Reference proteome</keyword>
<dbReference type="InterPro" id="IPR039869">
    <property type="entry name" value="UBTD1/2"/>
</dbReference>
<accession>A0A2J6PKM8</accession>
<dbReference type="Proteomes" id="UP000235672">
    <property type="component" value="Unassembled WGS sequence"/>
</dbReference>
<name>A0A2J6PKM8_9HELO</name>
<feature type="compositionally biased region" description="Low complexity" evidence="1">
    <location>
        <begin position="23"/>
        <end position="41"/>
    </location>
</feature>
<protein>
    <submittedName>
        <fullName evidence="3">Ubiquitin domain-containing protein</fullName>
    </submittedName>
</protein>
<evidence type="ECO:0000313" key="3">
    <source>
        <dbReference type="EMBL" id="PMD14591.1"/>
    </source>
</evidence>
<evidence type="ECO:0000259" key="2">
    <source>
        <dbReference type="Pfam" id="PF16455"/>
    </source>
</evidence>
<organism evidence="3 4">
    <name type="scientific">Hyaloscypha hepaticicola</name>
    <dbReference type="NCBI Taxonomy" id="2082293"/>
    <lineage>
        <taxon>Eukaryota</taxon>
        <taxon>Fungi</taxon>
        <taxon>Dikarya</taxon>
        <taxon>Ascomycota</taxon>
        <taxon>Pezizomycotina</taxon>
        <taxon>Leotiomycetes</taxon>
        <taxon>Helotiales</taxon>
        <taxon>Hyaloscyphaceae</taxon>
        <taxon>Hyaloscypha</taxon>
    </lineage>
</organism>
<dbReference type="Gene3D" id="3.10.20.90">
    <property type="entry name" value="Phosphatidylinositol 3-kinase Catalytic Subunit, Chain A, domain 1"/>
    <property type="match status" value="1"/>
</dbReference>
<dbReference type="EMBL" id="KZ613521">
    <property type="protein sequence ID" value="PMD14591.1"/>
    <property type="molecule type" value="Genomic_DNA"/>
</dbReference>
<evidence type="ECO:0000313" key="4">
    <source>
        <dbReference type="Proteomes" id="UP000235672"/>
    </source>
</evidence>
<dbReference type="OrthoDB" id="1640476at2759"/>
<gene>
    <name evidence="3" type="ORF">NA56DRAFT_650911</name>
</gene>
<sequence length="289" mass="32151">MGCCASTPSIVSPYPTDQGANPSSRTAITSSQQQSQAAIQRPSTHASSHSNRHHHVPLAKHINKPLKLHVWRSEPRIWTRKELDRERIEFFDTRVTGRPEIWQTIQQVLDVLWSGGDEGDTDGGLATAQTILDAAGITIPTGDLAGGAYDSFGAHYSLPEYIVSDPLDLAEGPAGNSNQGEDKSGEEGEDSLSEDELLRRRQEKGKGVLNDEDMMTIRVKLSDREETPLRVTIGREDKLKTVAFKILEEAELPLERKIKIAYMGRILDMNETLLSQGWQEEHVVNAWVF</sequence>
<dbReference type="AlphaFoldDB" id="A0A2J6PKM8"/>
<dbReference type="STRING" id="1745343.A0A2J6PKM8"/>